<reference evidence="1" key="1">
    <citation type="submission" date="2018-05" db="EMBL/GenBank/DDBJ databases">
        <authorList>
            <person name="Lanie J.A."/>
            <person name="Ng W.-L."/>
            <person name="Kazmierczak K.M."/>
            <person name="Andrzejewski T.M."/>
            <person name="Davidsen T.M."/>
            <person name="Wayne K.J."/>
            <person name="Tettelin H."/>
            <person name="Glass J.I."/>
            <person name="Rusch D."/>
            <person name="Podicherti R."/>
            <person name="Tsui H.-C.T."/>
            <person name="Winkler M.E."/>
        </authorList>
    </citation>
    <scope>NUCLEOTIDE SEQUENCE</scope>
</reference>
<feature type="non-terminal residue" evidence="1">
    <location>
        <position position="101"/>
    </location>
</feature>
<proteinExistence type="predicted"/>
<organism evidence="1">
    <name type="scientific">marine metagenome</name>
    <dbReference type="NCBI Taxonomy" id="408172"/>
    <lineage>
        <taxon>unclassified sequences</taxon>
        <taxon>metagenomes</taxon>
        <taxon>ecological metagenomes</taxon>
    </lineage>
</organism>
<dbReference type="EMBL" id="UINC01217694">
    <property type="protein sequence ID" value="SVE44404.1"/>
    <property type="molecule type" value="Genomic_DNA"/>
</dbReference>
<gene>
    <name evidence="1" type="ORF">METZ01_LOCUS497258</name>
</gene>
<accession>A0A383DJB2</accession>
<dbReference type="AlphaFoldDB" id="A0A383DJB2"/>
<feature type="non-terminal residue" evidence="1">
    <location>
        <position position="1"/>
    </location>
</feature>
<name>A0A383DJB2_9ZZZZ</name>
<protein>
    <submittedName>
        <fullName evidence="1">Uncharacterized protein</fullName>
    </submittedName>
</protein>
<sequence>MLGHLDIDWEAQDWSIASPTMNVVPGLGLCVVLTGSRPYHLIQRFRDATNDKDVFDFNMRQSWPRDSAPAAIFAKCASLDVAKEVATRMSANLVFDPSTSL</sequence>
<evidence type="ECO:0000313" key="1">
    <source>
        <dbReference type="EMBL" id="SVE44404.1"/>
    </source>
</evidence>